<keyword evidence="1" id="KW-0472">Membrane</keyword>
<name>A0ABS3NDQ9_9GAMM</name>
<feature type="transmembrane region" description="Helical" evidence="1">
    <location>
        <begin position="44"/>
        <end position="69"/>
    </location>
</feature>
<dbReference type="Pfam" id="PF06196">
    <property type="entry name" value="DUF997"/>
    <property type="match status" value="1"/>
</dbReference>
<dbReference type="PANTHER" id="PTHR39174:SF1">
    <property type="entry name" value="INNER MEMBRANE PROTEIN"/>
    <property type="match status" value="1"/>
</dbReference>
<dbReference type="Proteomes" id="UP000664882">
    <property type="component" value="Unassembled WGS sequence"/>
</dbReference>
<sequence>MNKIVTIARREALLSVLLAVLYMLAWWLSAYATPSHLTLGGWPLWFLLSCLFNPLLFVGLCVVMVRYCFNAVALSSKSLNTHNLAQHHSASNHSRQRDKLCGS</sequence>
<dbReference type="InterPro" id="IPR010398">
    <property type="entry name" value="DUF997"/>
</dbReference>
<dbReference type="PANTHER" id="PTHR39174">
    <property type="entry name" value="INNER MEMBRANE PROTEIN-RELATED"/>
    <property type="match status" value="1"/>
</dbReference>
<protein>
    <submittedName>
        <fullName evidence="2">YhdT family protein</fullName>
    </submittedName>
</protein>
<proteinExistence type="predicted"/>
<gene>
    <name evidence="2" type="ORF">J3U76_02000</name>
</gene>
<evidence type="ECO:0000256" key="1">
    <source>
        <dbReference type="SAM" id="Phobius"/>
    </source>
</evidence>
<reference evidence="2 3" key="1">
    <citation type="submission" date="2021-03" db="EMBL/GenBank/DDBJ databases">
        <title>Oceanisphaera sp. nov., isolated from the intestine.</title>
        <authorList>
            <person name="Zhao L.-H."/>
            <person name="Shi L.-F."/>
        </authorList>
    </citation>
    <scope>NUCLEOTIDE SEQUENCE [LARGE SCALE GENOMIC DNA]</scope>
    <source>
        <strain evidence="2 3">DM8</strain>
    </source>
</reference>
<keyword evidence="1" id="KW-0812">Transmembrane</keyword>
<evidence type="ECO:0000313" key="2">
    <source>
        <dbReference type="EMBL" id="MBO1518416.1"/>
    </source>
</evidence>
<keyword evidence="3" id="KW-1185">Reference proteome</keyword>
<dbReference type="EMBL" id="JAGDFX010000002">
    <property type="protein sequence ID" value="MBO1518416.1"/>
    <property type="molecule type" value="Genomic_DNA"/>
</dbReference>
<keyword evidence="1" id="KW-1133">Transmembrane helix</keyword>
<comment type="caution">
    <text evidence="2">The sequence shown here is derived from an EMBL/GenBank/DDBJ whole genome shotgun (WGS) entry which is preliminary data.</text>
</comment>
<evidence type="ECO:0000313" key="3">
    <source>
        <dbReference type="Proteomes" id="UP000664882"/>
    </source>
</evidence>
<feature type="transmembrane region" description="Helical" evidence="1">
    <location>
        <begin position="12"/>
        <end position="32"/>
    </location>
</feature>
<accession>A0ABS3NDQ9</accession>
<dbReference type="RefSeq" id="WP_208003998.1">
    <property type="nucleotide sequence ID" value="NZ_JAGDFX010000002.1"/>
</dbReference>
<organism evidence="2 3">
    <name type="scientific">Oceanisphaera pacifica</name>
    <dbReference type="NCBI Taxonomy" id="2818389"/>
    <lineage>
        <taxon>Bacteria</taxon>
        <taxon>Pseudomonadati</taxon>
        <taxon>Pseudomonadota</taxon>
        <taxon>Gammaproteobacteria</taxon>
        <taxon>Aeromonadales</taxon>
        <taxon>Aeromonadaceae</taxon>
        <taxon>Oceanisphaera</taxon>
    </lineage>
</organism>